<evidence type="ECO:0000256" key="4">
    <source>
        <dbReference type="PIRNR" id="PIRNR010044"/>
    </source>
</evidence>
<keyword evidence="2 4" id="KW-0143">Chaperone</keyword>
<dbReference type="SUPFAM" id="SSF159659">
    <property type="entry name" value="Cgl1923-like"/>
    <property type="match status" value="1"/>
</dbReference>
<dbReference type="EMBL" id="JAKELL010000030">
    <property type="protein sequence ID" value="KAH8990493.1"/>
    <property type="molecule type" value="Genomic_DNA"/>
</dbReference>
<dbReference type="GO" id="GO:0005634">
    <property type="term" value="C:nucleus"/>
    <property type="evidence" value="ECO:0007669"/>
    <property type="project" value="TreeGrafter"/>
</dbReference>
<dbReference type="GO" id="GO:0043248">
    <property type="term" value="P:proteasome assembly"/>
    <property type="evidence" value="ECO:0007669"/>
    <property type="project" value="TreeGrafter"/>
</dbReference>
<dbReference type="PANTHER" id="PTHR12970:SF1">
    <property type="entry name" value="PROTEASOME ASSEMBLY CHAPERONE 2"/>
    <property type="match status" value="1"/>
</dbReference>
<comment type="similarity">
    <text evidence="3 4">Belongs to the PSMG2 family.</text>
</comment>
<reference evidence="5" key="1">
    <citation type="submission" date="2022-01" db="EMBL/GenBank/DDBJ databases">
        <title>Comparative genomics reveals a dynamic genome evolution in the ectomycorrhizal milk-cap (Lactarius) mushrooms.</title>
        <authorList>
            <consortium name="DOE Joint Genome Institute"/>
            <person name="Lebreton A."/>
            <person name="Tang N."/>
            <person name="Kuo A."/>
            <person name="LaButti K."/>
            <person name="Drula E."/>
            <person name="Barry K."/>
            <person name="Clum A."/>
            <person name="Lipzen A."/>
            <person name="Mousain D."/>
            <person name="Ng V."/>
            <person name="Wang R."/>
            <person name="Wang X."/>
            <person name="Dai Y."/>
            <person name="Henrissat B."/>
            <person name="Grigoriev I.V."/>
            <person name="Guerin-Laguette A."/>
            <person name="Yu F."/>
            <person name="Martin F.M."/>
        </authorList>
    </citation>
    <scope>NUCLEOTIDE SEQUENCE</scope>
    <source>
        <strain evidence="5">QP</strain>
    </source>
</reference>
<dbReference type="GO" id="GO:0005829">
    <property type="term" value="C:cytosol"/>
    <property type="evidence" value="ECO:0007669"/>
    <property type="project" value="TreeGrafter"/>
</dbReference>
<evidence type="ECO:0000256" key="2">
    <source>
        <dbReference type="ARBA" id="ARBA00023186"/>
    </source>
</evidence>
<name>A0AAD4LG63_9AGAM</name>
<dbReference type="Gene3D" id="3.40.50.10900">
    <property type="entry name" value="PAC-like subunit"/>
    <property type="match status" value="2"/>
</dbReference>
<dbReference type="InterPro" id="IPR019151">
    <property type="entry name" value="Proteasome_assmbl_chaperone_2"/>
</dbReference>
<keyword evidence="6" id="KW-1185">Reference proteome</keyword>
<evidence type="ECO:0000256" key="1">
    <source>
        <dbReference type="ARBA" id="ARBA00019186"/>
    </source>
</evidence>
<accession>A0AAD4LG63</accession>
<dbReference type="Pfam" id="PF09754">
    <property type="entry name" value="PAC2"/>
    <property type="match status" value="1"/>
</dbReference>
<dbReference type="Proteomes" id="UP001201163">
    <property type="component" value="Unassembled WGS sequence"/>
</dbReference>
<protein>
    <recommendedName>
        <fullName evidence="1 4">Proteasome assembly chaperone 2</fullName>
    </recommendedName>
</protein>
<organism evidence="5 6">
    <name type="scientific">Lactarius akahatsu</name>
    <dbReference type="NCBI Taxonomy" id="416441"/>
    <lineage>
        <taxon>Eukaryota</taxon>
        <taxon>Fungi</taxon>
        <taxon>Dikarya</taxon>
        <taxon>Basidiomycota</taxon>
        <taxon>Agaricomycotina</taxon>
        <taxon>Agaricomycetes</taxon>
        <taxon>Russulales</taxon>
        <taxon>Russulaceae</taxon>
        <taxon>Lactarius</taxon>
    </lineage>
</organism>
<sequence>MTFYHPVLPFALHGKTLVVPVVSIANIAQLAVDLLIASLSLRKIGIFDPRDLVPVIGGREDGEEGITTPLELFGREGCEIVLIQQRSPVLVPRKQAFIDSLFQFVQEQRLSAVLILSGVDMSDRTDAQMITPTYYIRPPNSSSWESSPLSPISQLPIPEYTSPVSQHPGAPPQTEGPIPFIPGGGLTRRILSNLPAAWNIPTAALLQFVLEGDNRSDASLMASVTAKVLSLEVPAWREPSSWQQGLFGTPHDQTLYG</sequence>
<dbReference type="InterPro" id="IPR016562">
    <property type="entry name" value="Proteasome_assmbl_chp_2_euk"/>
</dbReference>
<comment type="function">
    <text evidence="4">Involved in 20S proteasome assembly.</text>
</comment>
<gene>
    <name evidence="5" type="ORF">EDB92DRAFT_1864029</name>
</gene>
<comment type="subunit">
    <text evidence="4">Component of the 20S proteasome chaperone.</text>
</comment>
<dbReference type="PANTHER" id="PTHR12970">
    <property type="entry name" value="PROTEASOME ASSEMBLY CHAPERONE 2"/>
    <property type="match status" value="1"/>
</dbReference>
<dbReference type="AlphaFoldDB" id="A0AAD4LG63"/>
<proteinExistence type="inferred from homology"/>
<evidence type="ECO:0000256" key="3">
    <source>
        <dbReference type="ARBA" id="ARBA00025745"/>
    </source>
</evidence>
<comment type="caution">
    <text evidence="5">The sequence shown here is derived from an EMBL/GenBank/DDBJ whole genome shotgun (WGS) entry which is preliminary data.</text>
</comment>
<evidence type="ECO:0000313" key="5">
    <source>
        <dbReference type="EMBL" id="KAH8990493.1"/>
    </source>
</evidence>
<evidence type="ECO:0000313" key="6">
    <source>
        <dbReference type="Proteomes" id="UP001201163"/>
    </source>
</evidence>
<dbReference type="PIRSF" id="PIRSF010044">
    <property type="entry name" value="UCP010044"/>
    <property type="match status" value="1"/>
</dbReference>
<dbReference type="InterPro" id="IPR038389">
    <property type="entry name" value="PSMG2_sf"/>
</dbReference>